<organism evidence="2 3">
    <name type="scientific">Blastococcus aurantiacus</name>
    <dbReference type="NCBI Taxonomy" id="1550231"/>
    <lineage>
        <taxon>Bacteria</taxon>
        <taxon>Bacillati</taxon>
        <taxon>Actinomycetota</taxon>
        <taxon>Actinomycetes</taxon>
        <taxon>Geodermatophilales</taxon>
        <taxon>Geodermatophilaceae</taxon>
        <taxon>Blastococcus</taxon>
    </lineage>
</organism>
<feature type="transmembrane region" description="Helical" evidence="1">
    <location>
        <begin position="24"/>
        <end position="43"/>
    </location>
</feature>
<feature type="transmembrane region" description="Helical" evidence="1">
    <location>
        <begin position="221"/>
        <end position="242"/>
    </location>
</feature>
<dbReference type="STRING" id="1550231.SAMN05660662_1490"/>
<keyword evidence="1" id="KW-0472">Membrane</keyword>
<feature type="transmembrane region" description="Helical" evidence="1">
    <location>
        <begin position="55"/>
        <end position="79"/>
    </location>
</feature>
<keyword evidence="1" id="KW-1133">Transmembrane helix</keyword>
<reference evidence="3" key="1">
    <citation type="submission" date="2016-10" db="EMBL/GenBank/DDBJ databases">
        <authorList>
            <person name="Varghese N."/>
            <person name="Submissions S."/>
        </authorList>
    </citation>
    <scope>NUCLEOTIDE SEQUENCE [LARGE SCALE GENOMIC DNA]</scope>
    <source>
        <strain evidence="3">DSM 44268</strain>
    </source>
</reference>
<feature type="transmembrane region" description="Helical" evidence="1">
    <location>
        <begin position="175"/>
        <end position="197"/>
    </location>
</feature>
<dbReference type="EMBL" id="FNBT01000002">
    <property type="protein sequence ID" value="SDF23850.1"/>
    <property type="molecule type" value="Genomic_DNA"/>
</dbReference>
<evidence type="ECO:0008006" key="4">
    <source>
        <dbReference type="Google" id="ProtNLM"/>
    </source>
</evidence>
<sequence length="248" mass="25390">MRGVPFSAVVGSEWTKLWSVRSTWWATGVFVLVVGAVGALAAASTDTADRPEVAVQTALIGFGFGQLALLVVGLLTVTAEFASGSAVSTLTAVPRRTRLLLAKTVVVVVWCLLLAVVLAALCFLAARTLTAVPGGVPPTDPAVLRTLGLQAGAAALVGVLGIALGTVLRSTAGAVMVGTALVLVLPPVLALSGPRWAERLAQALPMVRVGQDAFFSVPTSWPVGMAVVAAWAVGAWVLGAVLHERRDV</sequence>
<accession>A0A1G7JFZ1</accession>
<gene>
    <name evidence="2" type="ORF">SAMN05660662_1490</name>
</gene>
<dbReference type="Proteomes" id="UP000199406">
    <property type="component" value="Unassembled WGS sequence"/>
</dbReference>
<keyword evidence="3" id="KW-1185">Reference proteome</keyword>
<evidence type="ECO:0000313" key="2">
    <source>
        <dbReference type="EMBL" id="SDF23850.1"/>
    </source>
</evidence>
<evidence type="ECO:0000313" key="3">
    <source>
        <dbReference type="Proteomes" id="UP000199406"/>
    </source>
</evidence>
<proteinExistence type="predicted"/>
<dbReference type="AlphaFoldDB" id="A0A1G7JFZ1"/>
<protein>
    <recommendedName>
        <fullName evidence="4">ABC-2 family transporter protein</fullName>
    </recommendedName>
</protein>
<feature type="transmembrane region" description="Helical" evidence="1">
    <location>
        <begin position="146"/>
        <end position="168"/>
    </location>
</feature>
<name>A0A1G7JFZ1_9ACTN</name>
<evidence type="ECO:0000256" key="1">
    <source>
        <dbReference type="SAM" id="Phobius"/>
    </source>
</evidence>
<keyword evidence="1" id="KW-0812">Transmembrane</keyword>
<feature type="transmembrane region" description="Helical" evidence="1">
    <location>
        <begin position="100"/>
        <end position="126"/>
    </location>
</feature>